<dbReference type="GO" id="GO:0005525">
    <property type="term" value="F:GTP binding"/>
    <property type="evidence" value="ECO:0007669"/>
    <property type="project" value="InterPro"/>
</dbReference>
<protein>
    <recommendedName>
        <fullName evidence="1">G domain-containing protein</fullName>
    </recommendedName>
</protein>
<sequence length="186" mass="21093">TPGAGKTTIFHYLTGAKYENIGKFTAIPQLGIYKFNKIKFQIVDMPAIMEGASKGVGHGTEILSAVRSADLICLCIDLSRGIQKQMGLLLSEFSKANIRINITSPPIEIEKTGSNKIQVFYLTEEAKKYLNMDEDIKQLVKESGIHNALVKIHGKINLEMSIRNLKKWQKYYLKKTRTENRNYLRL</sequence>
<accession>X1B441</accession>
<dbReference type="InterPro" id="IPR027417">
    <property type="entry name" value="P-loop_NTPase"/>
</dbReference>
<dbReference type="GO" id="GO:0003924">
    <property type="term" value="F:GTPase activity"/>
    <property type="evidence" value="ECO:0007669"/>
    <property type="project" value="InterPro"/>
</dbReference>
<comment type="caution">
    <text evidence="2">The sequence shown here is derived from an EMBL/GenBank/DDBJ whole genome shotgun (WGS) entry which is preliminary data.</text>
</comment>
<evidence type="ECO:0000259" key="1">
    <source>
        <dbReference type="Pfam" id="PF01926"/>
    </source>
</evidence>
<organism evidence="2">
    <name type="scientific">marine sediment metagenome</name>
    <dbReference type="NCBI Taxonomy" id="412755"/>
    <lineage>
        <taxon>unclassified sequences</taxon>
        <taxon>metagenomes</taxon>
        <taxon>ecological metagenomes</taxon>
    </lineage>
</organism>
<dbReference type="PRINTS" id="PR00326">
    <property type="entry name" value="GTP1OBG"/>
</dbReference>
<dbReference type="InterPro" id="IPR045001">
    <property type="entry name" value="DRG"/>
</dbReference>
<dbReference type="SUPFAM" id="SSF52540">
    <property type="entry name" value="P-loop containing nucleoside triphosphate hydrolases"/>
    <property type="match status" value="1"/>
</dbReference>
<evidence type="ECO:0000313" key="2">
    <source>
        <dbReference type="EMBL" id="GAG89845.1"/>
    </source>
</evidence>
<dbReference type="Pfam" id="PF01926">
    <property type="entry name" value="MMR_HSR1"/>
    <property type="match status" value="1"/>
</dbReference>
<dbReference type="Gene3D" id="3.40.50.300">
    <property type="entry name" value="P-loop containing nucleotide triphosphate hydrolases"/>
    <property type="match status" value="1"/>
</dbReference>
<dbReference type="EMBL" id="BART01010659">
    <property type="protein sequence ID" value="GAG89845.1"/>
    <property type="molecule type" value="Genomic_DNA"/>
</dbReference>
<proteinExistence type="predicted"/>
<gene>
    <name evidence="2" type="ORF">S01H4_23073</name>
</gene>
<feature type="domain" description="G" evidence="1">
    <location>
        <begin position="2"/>
        <end position="86"/>
    </location>
</feature>
<name>X1B441_9ZZZZ</name>
<dbReference type="AlphaFoldDB" id="X1B441"/>
<dbReference type="PANTHER" id="PTHR43127">
    <property type="entry name" value="DEVELOPMENTALLY-REGULATED GTP-BINDING PROTEIN 2"/>
    <property type="match status" value="1"/>
</dbReference>
<dbReference type="InterPro" id="IPR006073">
    <property type="entry name" value="GTP-bd"/>
</dbReference>
<feature type="non-terminal residue" evidence="2">
    <location>
        <position position="1"/>
    </location>
</feature>
<reference evidence="2" key="1">
    <citation type="journal article" date="2014" name="Front. Microbiol.">
        <title>High frequency of phylogenetically diverse reductive dehalogenase-homologous genes in deep subseafloor sedimentary metagenomes.</title>
        <authorList>
            <person name="Kawai M."/>
            <person name="Futagami T."/>
            <person name="Toyoda A."/>
            <person name="Takaki Y."/>
            <person name="Nishi S."/>
            <person name="Hori S."/>
            <person name="Arai W."/>
            <person name="Tsubouchi T."/>
            <person name="Morono Y."/>
            <person name="Uchiyama I."/>
            <person name="Ito T."/>
            <person name="Fujiyama A."/>
            <person name="Inagaki F."/>
            <person name="Takami H."/>
        </authorList>
    </citation>
    <scope>NUCLEOTIDE SEQUENCE</scope>
    <source>
        <strain evidence="2">Expedition CK06-06</strain>
    </source>
</reference>